<dbReference type="AlphaFoldDB" id="A0A0R0C5K8"/>
<reference evidence="1 2" key="1">
    <citation type="submission" date="2015-05" db="EMBL/GenBank/DDBJ databases">
        <title>Genome sequencing and analysis of members of genus Stenotrophomonas.</title>
        <authorList>
            <person name="Patil P.P."/>
            <person name="Midha S."/>
            <person name="Patil P.B."/>
        </authorList>
    </citation>
    <scope>NUCLEOTIDE SEQUENCE [LARGE SCALE GENOMIC DNA]</scope>
    <source>
        <strain evidence="1 2">DSM 18929</strain>
    </source>
</reference>
<dbReference type="SUPFAM" id="SSF53335">
    <property type="entry name" value="S-adenosyl-L-methionine-dependent methyltransferases"/>
    <property type="match status" value="1"/>
</dbReference>
<protein>
    <recommendedName>
        <fullName evidence="3">Methyltransferase type 11 domain-containing protein</fullName>
    </recommendedName>
</protein>
<dbReference type="STRING" id="405444.ABB26_08195"/>
<keyword evidence="2" id="KW-1185">Reference proteome</keyword>
<dbReference type="Proteomes" id="UP000050864">
    <property type="component" value="Unassembled WGS sequence"/>
</dbReference>
<evidence type="ECO:0008006" key="3">
    <source>
        <dbReference type="Google" id="ProtNLM"/>
    </source>
</evidence>
<proteinExistence type="predicted"/>
<accession>A0A0R0C5K8</accession>
<sequence length="217" mass="23881">MPAAPSPRQASVSPWFEMPAAWAIRDWEHQYLLGRLRSVPAQPWLWLAPSAGWVPDQPPAGRGIRLHRRGQGSGWQGELRCGLPLPLPGEAVNAIVIQHAAPADLDVLLAECARVLMPGGRLWMTVLNRYSPYRAHWQWQGAQPASVARTRVLLKRQGLRCQSIGHHGPLWSQTGATAGTSLPALRALCVLEAEKRTEALIGPMKASQVGWRRPMAT</sequence>
<name>A0A0R0C5K8_9GAMM</name>
<dbReference type="InterPro" id="IPR029063">
    <property type="entry name" value="SAM-dependent_MTases_sf"/>
</dbReference>
<dbReference type="PATRIC" id="fig|405444.3.peg.639"/>
<organism evidence="1 2">
    <name type="scientific">Stenotrophomonas humi</name>
    <dbReference type="NCBI Taxonomy" id="405444"/>
    <lineage>
        <taxon>Bacteria</taxon>
        <taxon>Pseudomonadati</taxon>
        <taxon>Pseudomonadota</taxon>
        <taxon>Gammaproteobacteria</taxon>
        <taxon>Lysobacterales</taxon>
        <taxon>Lysobacteraceae</taxon>
        <taxon>Stenotrophomonas</taxon>
    </lineage>
</organism>
<gene>
    <name evidence="1" type="ORF">ABB26_08195</name>
</gene>
<dbReference type="Gene3D" id="3.40.50.150">
    <property type="entry name" value="Vaccinia Virus protein VP39"/>
    <property type="match status" value="1"/>
</dbReference>
<comment type="caution">
    <text evidence="1">The sequence shown here is derived from an EMBL/GenBank/DDBJ whole genome shotgun (WGS) entry which is preliminary data.</text>
</comment>
<evidence type="ECO:0000313" key="1">
    <source>
        <dbReference type="EMBL" id="KRG64571.1"/>
    </source>
</evidence>
<dbReference type="EMBL" id="LDJI01000013">
    <property type="protein sequence ID" value="KRG64571.1"/>
    <property type="molecule type" value="Genomic_DNA"/>
</dbReference>
<evidence type="ECO:0000313" key="2">
    <source>
        <dbReference type="Proteomes" id="UP000050864"/>
    </source>
</evidence>
<dbReference type="OrthoDB" id="5983563at2"/>